<dbReference type="KEGG" id="gsn:YC6258_01604"/>
<gene>
    <name evidence="1" type="ORF">YC6258_01604</name>
</gene>
<organism evidence="1 2">
    <name type="scientific">Gynuella sunshinyii YC6258</name>
    <dbReference type="NCBI Taxonomy" id="1445510"/>
    <lineage>
        <taxon>Bacteria</taxon>
        <taxon>Pseudomonadati</taxon>
        <taxon>Pseudomonadota</taxon>
        <taxon>Gammaproteobacteria</taxon>
        <taxon>Oceanospirillales</taxon>
        <taxon>Saccharospirillaceae</taxon>
        <taxon>Gynuella</taxon>
    </lineage>
</organism>
<dbReference type="InterPro" id="IPR012675">
    <property type="entry name" value="Beta-grasp_dom_sf"/>
</dbReference>
<protein>
    <recommendedName>
        <fullName evidence="3">Molybdopterin converting factor, small subunit</fullName>
    </recommendedName>
</protein>
<dbReference type="InterPro" id="IPR016155">
    <property type="entry name" value="Mopterin_synth/thiamin_S_b"/>
</dbReference>
<evidence type="ECO:0000313" key="1">
    <source>
        <dbReference type="EMBL" id="AJQ93652.1"/>
    </source>
</evidence>
<keyword evidence="2" id="KW-1185">Reference proteome</keyword>
<dbReference type="Gene3D" id="3.10.20.30">
    <property type="match status" value="1"/>
</dbReference>
<dbReference type="EMBL" id="CP007142">
    <property type="protein sequence ID" value="AJQ93652.1"/>
    <property type="molecule type" value="Genomic_DNA"/>
</dbReference>
<dbReference type="HOGENOM" id="CLU_2395597_0_0_6"/>
<evidence type="ECO:0008006" key="3">
    <source>
        <dbReference type="Google" id="ProtNLM"/>
    </source>
</evidence>
<dbReference type="AlphaFoldDB" id="A0A0C5VGB8"/>
<dbReference type="CDD" id="cd17040">
    <property type="entry name" value="Ubl_MoaD_like"/>
    <property type="match status" value="1"/>
</dbReference>
<dbReference type="SUPFAM" id="SSF54285">
    <property type="entry name" value="MoaD/ThiS"/>
    <property type="match status" value="1"/>
</dbReference>
<sequence length="93" mass="10103">MSIKLNIVLQPPLDALFPHVEDTFETQDGNLVATLTALCADSEAAQKQVLHGEELSPYIHVFINGRQVTARMLADVSLQEGDELCLLTAIRGG</sequence>
<dbReference type="Proteomes" id="UP000032266">
    <property type="component" value="Chromosome"/>
</dbReference>
<dbReference type="STRING" id="1445510.YC6258_01604"/>
<evidence type="ECO:0000313" key="2">
    <source>
        <dbReference type="Proteomes" id="UP000032266"/>
    </source>
</evidence>
<proteinExistence type="predicted"/>
<reference evidence="1 2" key="1">
    <citation type="submission" date="2014-01" db="EMBL/GenBank/DDBJ databases">
        <title>Full genme sequencing of cellulolytic bacterium Gynuella sunshinyii YC6258T gen. nov., sp. nov.</title>
        <authorList>
            <person name="Khan H."/>
            <person name="Chung E.J."/>
            <person name="Chung Y.R."/>
        </authorList>
    </citation>
    <scope>NUCLEOTIDE SEQUENCE [LARGE SCALE GENOMIC DNA]</scope>
    <source>
        <strain evidence="1 2">YC6258</strain>
    </source>
</reference>
<accession>A0A0C5VGB8</accession>
<name>A0A0C5VGB8_9GAMM</name>
<dbReference type="RefSeq" id="WP_044616380.1">
    <property type="nucleotide sequence ID" value="NZ_CP007142.1"/>
</dbReference>